<dbReference type="SMART" id="SM00241">
    <property type="entry name" value="ZP"/>
    <property type="match status" value="1"/>
</dbReference>
<dbReference type="Proteomes" id="UP000261520">
    <property type="component" value="Unplaced"/>
</dbReference>
<dbReference type="GO" id="GO:0031012">
    <property type="term" value="C:extracellular matrix"/>
    <property type="evidence" value="ECO:0007669"/>
    <property type="project" value="TreeGrafter"/>
</dbReference>
<dbReference type="InterPro" id="IPR001507">
    <property type="entry name" value="ZP_dom"/>
</dbReference>
<feature type="domain" description="ZP" evidence="2">
    <location>
        <begin position="1"/>
        <end position="248"/>
    </location>
</feature>
<evidence type="ECO:0000313" key="3">
    <source>
        <dbReference type="Ensembl" id="ENSPMGP00000023210.1"/>
    </source>
</evidence>
<dbReference type="Gene3D" id="2.60.40.4100">
    <property type="entry name" value="Zona pellucida, ZP-C domain"/>
    <property type="match status" value="1"/>
</dbReference>
<evidence type="ECO:0000256" key="1">
    <source>
        <dbReference type="ARBA" id="ARBA00023157"/>
    </source>
</evidence>
<protein>
    <recommendedName>
        <fullName evidence="2">ZP domain-containing protein</fullName>
    </recommendedName>
</protein>
<accession>A0A3B4B2I0</accession>
<dbReference type="GO" id="GO:2000344">
    <property type="term" value="P:positive regulation of acrosome reaction"/>
    <property type="evidence" value="ECO:0007669"/>
    <property type="project" value="TreeGrafter"/>
</dbReference>
<keyword evidence="1" id="KW-1015">Disulfide bond</keyword>
<dbReference type="Ensembl" id="ENSPMGT00000024727.1">
    <property type="protein sequence ID" value="ENSPMGP00000023210.1"/>
    <property type="gene ID" value="ENSPMGG00000018781.1"/>
</dbReference>
<dbReference type="PROSITE" id="PS51034">
    <property type="entry name" value="ZP_2"/>
    <property type="match status" value="1"/>
</dbReference>
<dbReference type="InterPro" id="IPR042235">
    <property type="entry name" value="ZP-C_dom"/>
</dbReference>
<keyword evidence="4" id="KW-1185">Reference proteome</keyword>
<dbReference type="GO" id="GO:0007339">
    <property type="term" value="P:binding of sperm to zona pellucida"/>
    <property type="evidence" value="ECO:0007669"/>
    <property type="project" value="TreeGrafter"/>
</dbReference>
<dbReference type="PANTHER" id="PTHR11576:SF3">
    <property type="entry name" value="SI:CH211-14A17.6-RELATED"/>
    <property type="match status" value="1"/>
</dbReference>
<dbReference type="Pfam" id="PF00100">
    <property type="entry name" value="Zona_pellucida"/>
    <property type="match status" value="1"/>
</dbReference>
<dbReference type="GO" id="GO:0032190">
    <property type="term" value="F:acrosin binding"/>
    <property type="evidence" value="ECO:0007669"/>
    <property type="project" value="TreeGrafter"/>
</dbReference>
<reference evidence="3" key="1">
    <citation type="submission" date="2025-08" db="UniProtKB">
        <authorList>
            <consortium name="Ensembl"/>
        </authorList>
    </citation>
    <scope>IDENTIFICATION</scope>
</reference>
<organism evidence="3 4">
    <name type="scientific">Periophthalmus magnuspinnatus</name>
    <dbReference type="NCBI Taxonomy" id="409849"/>
    <lineage>
        <taxon>Eukaryota</taxon>
        <taxon>Metazoa</taxon>
        <taxon>Chordata</taxon>
        <taxon>Craniata</taxon>
        <taxon>Vertebrata</taxon>
        <taxon>Euteleostomi</taxon>
        <taxon>Actinopterygii</taxon>
        <taxon>Neopterygii</taxon>
        <taxon>Teleostei</taxon>
        <taxon>Neoteleostei</taxon>
        <taxon>Acanthomorphata</taxon>
        <taxon>Gobiaria</taxon>
        <taxon>Gobiiformes</taxon>
        <taxon>Gobioidei</taxon>
        <taxon>Gobiidae</taxon>
        <taxon>Oxudercinae</taxon>
        <taxon>Periophthalmus</taxon>
    </lineage>
</organism>
<name>A0A3B4B2I0_9GOBI</name>
<evidence type="ECO:0000259" key="2">
    <source>
        <dbReference type="PROSITE" id="PS51034"/>
    </source>
</evidence>
<proteinExistence type="predicted"/>
<dbReference type="GO" id="GO:0035803">
    <property type="term" value="P:egg coat formation"/>
    <property type="evidence" value="ECO:0007669"/>
    <property type="project" value="TreeGrafter"/>
</dbReference>
<sequence>IGTLPQQNFTLTSKMSIAWRIQASLVPYAARIFLGNCKPSHFDVLPTGEGDVLFNYQFDQWKYIIFENELAFRPQPRTKPAAFVLTIKCVAKRPDRWVPQFLNPGAGSSEARGGLVFHMALLNAELKGIAESNIIPLGSFMPIWAAVDQKSHQPLLLLMEECIAATTPKLYRDSQVYPLITKQGCLVDSLEGNSVFLPRYHSSSIILYLQSFRFGLGKELYIHCKLVVWDPDHLDRTKKACHYSKKSGSWELLDSPEKSSICSCCASNCMTRSRRHIDSESEGLSYRSVVGPVIIVDQSGQEAQDTKTGSISTVV</sequence>
<evidence type="ECO:0000313" key="4">
    <source>
        <dbReference type="Proteomes" id="UP000261520"/>
    </source>
</evidence>
<dbReference type="FunFam" id="2.60.40.4100:FF:000002">
    <property type="entry name" value="Zona pellucida sperm-binding protein 3"/>
    <property type="match status" value="1"/>
</dbReference>
<dbReference type="AlphaFoldDB" id="A0A3B4B2I0"/>
<reference evidence="3" key="2">
    <citation type="submission" date="2025-09" db="UniProtKB">
        <authorList>
            <consortium name="Ensembl"/>
        </authorList>
    </citation>
    <scope>IDENTIFICATION</scope>
</reference>
<dbReference type="PANTHER" id="PTHR11576">
    <property type="entry name" value="ZONA PELLUCIDA SPERM-BINDING PROTEIN 3"/>
    <property type="match status" value="1"/>
</dbReference>
<dbReference type="InterPro" id="IPR055355">
    <property type="entry name" value="ZP-C"/>
</dbReference>